<sequence length="105" mass="11723">MAQFDVYRNPSSKTNKAYPFLVGVQNSVIDQLATRLVLPLEKNKTKNSLYMKNLTPEIEIEGETYLFLTQQLSSIPEDVLKDCIGSLAQSRELLIGAIDFAITGI</sequence>
<keyword evidence="4" id="KW-0805">Transcription regulation</keyword>
<dbReference type="RefSeq" id="WP_039220518.1">
    <property type="nucleotide sequence ID" value="NZ_JWLW01000017.1"/>
</dbReference>
<evidence type="ECO:0000256" key="1">
    <source>
        <dbReference type="ARBA" id="ARBA00005230"/>
    </source>
</evidence>
<name>A0A0B3Y824_9ALTE</name>
<dbReference type="EMBL" id="JWLW01000017">
    <property type="protein sequence ID" value="KHT52486.1"/>
    <property type="molecule type" value="Genomic_DNA"/>
</dbReference>
<evidence type="ECO:0000256" key="5">
    <source>
        <dbReference type="ARBA" id="ARBA00023163"/>
    </source>
</evidence>
<dbReference type="AlphaFoldDB" id="A0A0B3Y824"/>
<dbReference type="GO" id="GO:0008657">
    <property type="term" value="F:DNA topoisomerase type II (double strand cut, ATP-hydrolyzing) inhibitor activity"/>
    <property type="evidence" value="ECO:0007669"/>
    <property type="project" value="InterPro"/>
</dbReference>
<evidence type="ECO:0000256" key="3">
    <source>
        <dbReference type="ARBA" id="ARBA00022491"/>
    </source>
</evidence>
<dbReference type="OrthoDB" id="9813510at2"/>
<accession>A0A0B3Y824</accession>
<keyword evidence="9" id="KW-1185">Reference proteome</keyword>
<dbReference type="InterPro" id="IPR011067">
    <property type="entry name" value="Plasmid_toxin/cell-grow_inhib"/>
</dbReference>
<keyword evidence="5" id="KW-0804">Transcription</keyword>
<evidence type="ECO:0000256" key="7">
    <source>
        <dbReference type="ARBA" id="ARBA00033135"/>
    </source>
</evidence>
<evidence type="ECO:0000313" key="8">
    <source>
        <dbReference type="EMBL" id="KHT52486.1"/>
    </source>
</evidence>
<keyword evidence="3" id="KW-0678">Repressor</keyword>
<protein>
    <recommendedName>
        <fullName evidence="2">Toxin CcdB</fullName>
    </recommendedName>
    <alternativeName>
        <fullName evidence="7">Cytotoxic protein CcdB</fullName>
    </alternativeName>
    <alternativeName>
        <fullName evidence="6">Protein LetD</fullName>
    </alternativeName>
</protein>
<evidence type="ECO:0000256" key="4">
    <source>
        <dbReference type="ARBA" id="ARBA00023015"/>
    </source>
</evidence>
<proteinExistence type="inferred from homology"/>
<gene>
    <name evidence="8" type="ORF">RJ41_11010</name>
</gene>
<evidence type="ECO:0000256" key="6">
    <source>
        <dbReference type="ARBA" id="ARBA00029628"/>
    </source>
</evidence>
<evidence type="ECO:0000313" key="9">
    <source>
        <dbReference type="Proteomes" id="UP000031197"/>
    </source>
</evidence>
<reference evidence="8 9" key="1">
    <citation type="submission" date="2014-12" db="EMBL/GenBank/DDBJ databases">
        <title>Genome sequencing of Alteromonas marina AD001.</title>
        <authorList>
            <person name="Adrian T.G.S."/>
            <person name="Chan K.G."/>
        </authorList>
    </citation>
    <scope>NUCLEOTIDE SEQUENCE [LARGE SCALE GENOMIC DNA]</scope>
    <source>
        <strain evidence="8 9">AD001</strain>
    </source>
</reference>
<evidence type="ECO:0000256" key="2">
    <source>
        <dbReference type="ARBA" id="ARBA00015075"/>
    </source>
</evidence>
<dbReference type="Proteomes" id="UP000031197">
    <property type="component" value="Unassembled WGS sequence"/>
</dbReference>
<comment type="similarity">
    <text evidence="1">Belongs to the CcdB toxin family.</text>
</comment>
<organism evidence="8 9">
    <name type="scientific">Alteromonas marina</name>
    <dbReference type="NCBI Taxonomy" id="203795"/>
    <lineage>
        <taxon>Bacteria</taxon>
        <taxon>Pseudomonadati</taxon>
        <taxon>Pseudomonadota</taxon>
        <taxon>Gammaproteobacteria</taxon>
        <taxon>Alteromonadales</taxon>
        <taxon>Alteromonadaceae</taxon>
        <taxon>Alteromonas/Salinimonas group</taxon>
        <taxon>Alteromonas</taxon>
    </lineage>
</organism>
<dbReference type="SUPFAM" id="SSF50118">
    <property type="entry name" value="Cell growth inhibitor/plasmid maintenance toxic component"/>
    <property type="match status" value="1"/>
</dbReference>
<dbReference type="InterPro" id="IPR002712">
    <property type="entry name" value="CcdB"/>
</dbReference>
<dbReference type="GO" id="GO:0006276">
    <property type="term" value="P:plasmid maintenance"/>
    <property type="evidence" value="ECO:0007669"/>
    <property type="project" value="InterPro"/>
</dbReference>
<dbReference type="Pfam" id="PF01845">
    <property type="entry name" value="CcdB"/>
    <property type="match status" value="1"/>
</dbReference>
<dbReference type="Gene3D" id="2.30.30.110">
    <property type="match status" value="1"/>
</dbReference>
<comment type="caution">
    <text evidence="8">The sequence shown here is derived from an EMBL/GenBank/DDBJ whole genome shotgun (WGS) entry which is preliminary data.</text>
</comment>